<organism evidence="5 6">
    <name type="scientific">Vulcanimicrobium alpinum</name>
    <dbReference type="NCBI Taxonomy" id="3016050"/>
    <lineage>
        <taxon>Bacteria</taxon>
        <taxon>Bacillati</taxon>
        <taxon>Vulcanimicrobiota</taxon>
        <taxon>Vulcanimicrobiia</taxon>
        <taxon>Vulcanimicrobiales</taxon>
        <taxon>Vulcanimicrobiaceae</taxon>
        <taxon>Vulcanimicrobium</taxon>
    </lineage>
</organism>
<dbReference type="Pfam" id="PF00196">
    <property type="entry name" value="GerE"/>
    <property type="match status" value="1"/>
</dbReference>
<dbReference type="PRINTS" id="PR00038">
    <property type="entry name" value="HTHLUXR"/>
</dbReference>
<evidence type="ECO:0000313" key="6">
    <source>
        <dbReference type="Proteomes" id="UP001317532"/>
    </source>
</evidence>
<dbReference type="PROSITE" id="PS50043">
    <property type="entry name" value="HTH_LUXR_2"/>
    <property type="match status" value="1"/>
</dbReference>
<evidence type="ECO:0000256" key="2">
    <source>
        <dbReference type="ARBA" id="ARBA00023125"/>
    </source>
</evidence>
<sequence length="247" mass="26817">MGDPHYPHAVAISFPYAEGRVAAIVLLRSAELGPFTDHERTLLGVAREIGEECLPLGITTSMPSAAPKSALSRRTAPAMFVLDRAYQVVMGPRAHGPSPAAPDGARERLPRLIEQEVRTMTSAWAADPRTFVNATSVSLPLLVIRAHSMHGRDGAFLAVTVESLRVRQVLRRASEAYTITARELEVLAALLDGLRTEEIAAHLAISISTVNDHVKSLVARTKSQNRSQMLARILGWYGAEPTSNREA</sequence>
<keyword evidence="3" id="KW-0804">Transcription</keyword>
<reference evidence="5 6" key="1">
    <citation type="journal article" date="2022" name="ISME Commun">
        <title>Vulcanimicrobium alpinus gen. nov. sp. nov., the first cultivated representative of the candidate phylum 'Eremiobacterota', is a metabolically versatile aerobic anoxygenic phototroph.</title>
        <authorList>
            <person name="Yabe S."/>
            <person name="Muto K."/>
            <person name="Abe K."/>
            <person name="Yokota A."/>
            <person name="Staudigel H."/>
            <person name="Tebo B.M."/>
        </authorList>
    </citation>
    <scope>NUCLEOTIDE SEQUENCE [LARGE SCALE GENOMIC DNA]</scope>
    <source>
        <strain evidence="5 6">WC8-2</strain>
    </source>
</reference>
<dbReference type="Gene3D" id="1.10.10.10">
    <property type="entry name" value="Winged helix-like DNA-binding domain superfamily/Winged helix DNA-binding domain"/>
    <property type="match status" value="1"/>
</dbReference>
<evidence type="ECO:0000256" key="3">
    <source>
        <dbReference type="ARBA" id="ARBA00023163"/>
    </source>
</evidence>
<dbReference type="InterPro" id="IPR000792">
    <property type="entry name" value="Tscrpt_reg_LuxR_C"/>
</dbReference>
<dbReference type="PANTHER" id="PTHR44688">
    <property type="entry name" value="DNA-BINDING TRANSCRIPTIONAL ACTIVATOR DEVR_DOSR"/>
    <property type="match status" value="1"/>
</dbReference>
<evidence type="ECO:0000313" key="5">
    <source>
        <dbReference type="EMBL" id="BDE07271.1"/>
    </source>
</evidence>
<name>A0AAN2CAM6_UNVUL</name>
<proteinExistence type="predicted"/>
<dbReference type="RefSeq" id="WP_317994875.1">
    <property type="nucleotide sequence ID" value="NZ_AP025523.1"/>
</dbReference>
<gene>
    <name evidence="5" type="ORF">WPS_25470</name>
</gene>
<keyword evidence="1" id="KW-0805">Transcription regulation</keyword>
<dbReference type="Proteomes" id="UP001317532">
    <property type="component" value="Chromosome"/>
</dbReference>
<dbReference type="EMBL" id="AP025523">
    <property type="protein sequence ID" value="BDE07271.1"/>
    <property type="molecule type" value="Genomic_DNA"/>
</dbReference>
<keyword evidence="6" id="KW-1185">Reference proteome</keyword>
<dbReference type="PANTHER" id="PTHR44688:SF16">
    <property type="entry name" value="DNA-BINDING TRANSCRIPTIONAL ACTIVATOR DEVR_DOSR"/>
    <property type="match status" value="1"/>
</dbReference>
<feature type="domain" description="HTH luxR-type" evidence="4">
    <location>
        <begin position="172"/>
        <end position="237"/>
    </location>
</feature>
<dbReference type="KEGG" id="vab:WPS_25470"/>
<dbReference type="InterPro" id="IPR016032">
    <property type="entry name" value="Sig_transdc_resp-reg_C-effctor"/>
</dbReference>
<dbReference type="GO" id="GO:0006355">
    <property type="term" value="P:regulation of DNA-templated transcription"/>
    <property type="evidence" value="ECO:0007669"/>
    <property type="project" value="InterPro"/>
</dbReference>
<dbReference type="SMART" id="SM00421">
    <property type="entry name" value="HTH_LUXR"/>
    <property type="match status" value="1"/>
</dbReference>
<accession>A0AAN2CAM6</accession>
<dbReference type="InterPro" id="IPR036388">
    <property type="entry name" value="WH-like_DNA-bd_sf"/>
</dbReference>
<evidence type="ECO:0000256" key="1">
    <source>
        <dbReference type="ARBA" id="ARBA00023015"/>
    </source>
</evidence>
<dbReference type="CDD" id="cd06170">
    <property type="entry name" value="LuxR_C_like"/>
    <property type="match status" value="1"/>
</dbReference>
<dbReference type="GO" id="GO:0003677">
    <property type="term" value="F:DNA binding"/>
    <property type="evidence" value="ECO:0007669"/>
    <property type="project" value="UniProtKB-KW"/>
</dbReference>
<dbReference type="AlphaFoldDB" id="A0AAN2CAM6"/>
<dbReference type="PROSITE" id="PS00622">
    <property type="entry name" value="HTH_LUXR_1"/>
    <property type="match status" value="1"/>
</dbReference>
<evidence type="ECO:0000259" key="4">
    <source>
        <dbReference type="PROSITE" id="PS50043"/>
    </source>
</evidence>
<dbReference type="SUPFAM" id="SSF46894">
    <property type="entry name" value="C-terminal effector domain of the bipartite response regulators"/>
    <property type="match status" value="1"/>
</dbReference>
<keyword evidence="2" id="KW-0238">DNA-binding</keyword>
<protein>
    <recommendedName>
        <fullName evidence="4">HTH luxR-type domain-containing protein</fullName>
    </recommendedName>
</protein>